<dbReference type="Proteomes" id="UP000313066">
    <property type="component" value="Unassembled WGS sequence"/>
</dbReference>
<keyword evidence="1" id="KW-1133">Transmembrane helix</keyword>
<protein>
    <submittedName>
        <fullName evidence="3">CPBP family intramembrane metalloprotease</fullName>
    </submittedName>
</protein>
<dbReference type="AlphaFoldDB" id="A0A5N6C1X3"/>
<feature type="transmembrane region" description="Helical" evidence="1">
    <location>
        <begin position="6"/>
        <end position="24"/>
    </location>
</feature>
<feature type="transmembrane region" description="Helical" evidence="1">
    <location>
        <begin position="270"/>
        <end position="286"/>
    </location>
</feature>
<keyword evidence="3" id="KW-0645">Protease</keyword>
<dbReference type="Pfam" id="PF02517">
    <property type="entry name" value="Rce1-like"/>
    <property type="match status" value="1"/>
</dbReference>
<name>A0A5N6C1X3_9ACTN</name>
<feature type="transmembrane region" description="Helical" evidence="1">
    <location>
        <begin position="223"/>
        <end position="240"/>
    </location>
</feature>
<dbReference type="GO" id="GO:0006508">
    <property type="term" value="P:proteolysis"/>
    <property type="evidence" value="ECO:0007669"/>
    <property type="project" value="UniProtKB-KW"/>
</dbReference>
<sequence length="287" mass="30528">MNDLPWPLKALVLTVFVVLYYKYAKSALFALCRRAAHLLPFGRRWDASERGSVLELAAAGASHVLVVAVLVLVTGIDLTRFAAGFDRPGLIALGAAIGVGEVALGSLLCRVLIEGVQAAGRRRAGSVAGGVRNGVRRGARGEVRGARTAPATAGGAVDGAVESGERMRQWLGLSRGGWIRHHLKTMEVVSLPLALALTATQVGSEEVVFRGLVLSWLREAGPVLAIGISCLLFTVMQVFLMSSWRAAMFPVVGAIVMGVTHSVLFWHYPVLIPLVVAHVTFFLFAVA</sequence>
<feature type="domain" description="CAAX prenyl protease 2/Lysostaphin resistance protein A-like" evidence="2">
    <location>
        <begin position="191"/>
        <end position="281"/>
    </location>
</feature>
<proteinExistence type="predicted"/>
<dbReference type="RefSeq" id="WP_139573611.1">
    <property type="nucleotide sequence ID" value="NZ_VDMA02000003.1"/>
</dbReference>
<organism evidence="3 4">
    <name type="scientific">Microbispora catharanthi</name>
    <dbReference type="NCBI Taxonomy" id="1712871"/>
    <lineage>
        <taxon>Bacteria</taxon>
        <taxon>Bacillati</taxon>
        <taxon>Actinomycetota</taxon>
        <taxon>Actinomycetes</taxon>
        <taxon>Streptosporangiales</taxon>
        <taxon>Streptosporangiaceae</taxon>
        <taxon>Microbispora</taxon>
    </lineage>
</organism>
<dbReference type="GO" id="GO:0004175">
    <property type="term" value="F:endopeptidase activity"/>
    <property type="evidence" value="ECO:0007669"/>
    <property type="project" value="UniProtKB-ARBA"/>
</dbReference>
<dbReference type="GO" id="GO:0080120">
    <property type="term" value="P:CAAX-box protein maturation"/>
    <property type="evidence" value="ECO:0007669"/>
    <property type="project" value="UniProtKB-ARBA"/>
</dbReference>
<keyword evidence="3" id="KW-0482">Metalloprotease</keyword>
<dbReference type="InterPro" id="IPR003675">
    <property type="entry name" value="Rce1/LyrA-like_dom"/>
</dbReference>
<reference evidence="3 4" key="1">
    <citation type="submission" date="2019-10" db="EMBL/GenBank/DDBJ databases">
        <title>Nonomuraea sp. nov., isolated from Phyllanthus amarus.</title>
        <authorList>
            <person name="Klykleung N."/>
            <person name="Tanasupawat S."/>
        </authorList>
    </citation>
    <scope>NUCLEOTIDE SEQUENCE [LARGE SCALE GENOMIC DNA]</scope>
    <source>
        <strain evidence="3 4">CR1-09</strain>
    </source>
</reference>
<gene>
    <name evidence="3" type="ORF">FH610_007890</name>
</gene>
<evidence type="ECO:0000259" key="2">
    <source>
        <dbReference type="Pfam" id="PF02517"/>
    </source>
</evidence>
<accession>A0A5N6C1X3</accession>
<keyword evidence="3" id="KW-0378">Hydrolase</keyword>
<feature type="transmembrane region" description="Helical" evidence="1">
    <location>
        <begin position="53"/>
        <end position="76"/>
    </location>
</feature>
<evidence type="ECO:0000313" key="3">
    <source>
        <dbReference type="EMBL" id="KAB8186689.1"/>
    </source>
</evidence>
<dbReference type="GO" id="GO:0008237">
    <property type="term" value="F:metallopeptidase activity"/>
    <property type="evidence" value="ECO:0007669"/>
    <property type="project" value="UniProtKB-KW"/>
</dbReference>
<feature type="transmembrane region" description="Helical" evidence="1">
    <location>
        <begin position="88"/>
        <end position="113"/>
    </location>
</feature>
<dbReference type="EMBL" id="VDMA02000003">
    <property type="protein sequence ID" value="KAB8186689.1"/>
    <property type="molecule type" value="Genomic_DNA"/>
</dbReference>
<keyword evidence="1" id="KW-0472">Membrane</keyword>
<comment type="caution">
    <text evidence="3">The sequence shown here is derived from an EMBL/GenBank/DDBJ whole genome shotgun (WGS) entry which is preliminary data.</text>
</comment>
<keyword evidence="1" id="KW-0812">Transmembrane</keyword>
<keyword evidence="4" id="KW-1185">Reference proteome</keyword>
<evidence type="ECO:0000313" key="4">
    <source>
        <dbReference type="Proteomes" id="UP000313066"/>
    </source>
</evidence>
<evidence type="ECO:0000256" key="1">
    <source>
        <dbReference type="SAM" id="Phobius"/>
    </source>
</evidence>